<keyword evidence="2" id="KW-1133">Transmembrane helix</keyword>
<protein>
    <recommendedName>
        <fullName evidence="4">CDP-alcohol phosphatidyltransferase family protein</fullName>
    </recommendedName>
</protein>
<keyword evidence="2" id="KW-0812">Transmembrane</keyword>
<dbReference type="InterPro" id="IPR048254">
    <property type="entry name" value="CDP_ALCOHOL_P_TRANSF_CS"/>
</dbReference>
<feature type="transmembrane region" description="Helical" evidence="2">
    <location>
        <begin position="31"/>
        <end position="50"/>
    </location>
</feature>
<dbReference type="AlphaFoldDB" id="X1EQV1"/>
<organism evidence="3">
    <name type="scientific">marine sediment metagenome</name>
    <dbReference type="NCBI Taxonomy" id="412755"/>
    <lineage>
        <taxon>unclassified sequences</taxon>
        <taxon>metagenomes</taxon>
        <taxon>ecological metagenomes</taxon>
    </lineage>
</organism>
<dbReference type="GO" id="GO:0016780">
    <property type="term" value="F:phosphotransferase activity, for other substituted phosphate groups"/>
    <property type="evidence" value="ECO:0007669"/>
    <property type="project" value="InterPro"/>
</dbReference>
<dbReference type="InterPro" id="IPR043130">
    <property type="entry name" value="CDP-OH_PTrfase_TM_dom"/>
</dbReference>
<keyword evidence="1" id="KW-0808">Transferase</keyword>
<keyword evidence="2" id="KW-0472">Membrane</keyword>
<name>X1EQV1_9ZZZZ</name>
<evidence type="ECO:0000256" key="1">
    <source>
        <dbReference type="ARBA" id="ARBA00022679"/>
    </source>
</evidence>
<reference evidence="3" key="1">
    <citation type="journal article" date="2014" name="Front. Microbiol.">
        <title>High frequency of phylogenetically diverse reductive dehalogenase-homologous genes in deep subseafloor sedimentary metagenomes.</title>
        <authorList>
            <person name="Kawai M."/>
            <person name="Futagami T."/>
            <person name="Toyoda A."/>
            <person name="Takaki Y."/>
            <person name="Nishi S."/>
            <person name="Hori S."/>
            <person name="Arai W."/>
            <person name="Tsubouchi T."/>
            <person name="Morono Y."/>
            <person name="Uchiyama I."/>
            <person name="Ito T."/>
            <person name="Fujiyama A."/>
            <person name="Inagaki F."/>
            <person name="Takami H."/>
        </authorList>
    </citation>
    <scope>NUCLEOTIDE SEQUENCE</scope>
    <source>
        <strain evidence="3">Expedition CK06-06</strain>
    </source>
</reference>
<dbReference type="PROSITE" id="PS00379">
    <property type="entry name" value="CDP_ALCOHOL_P_TRANSF"/>
    <property type="match status" value="1"/>
</dbReference>
<gene>
    <name evidence="3" type="ORF">S03H2_08735</name>
</gene>
<proteinExistence type="predicted"/>
<dbReference type="InterPro" id="IPR000462">
    <property type="entry name" value="CDP-OH_P_trans"/>
</dbReference>
<accession>X1EQV1</accession>
<feature type="transmembrane region" description="Helical" evidence="2">
    <location>
        <begin position="178"/>
        <end position="201"/>
    </location>
</feature>
<sequence length="212" mass="24520">MVLNKYRENAQNLIEKRVNFFIKHNVSPNKLSYLGLCLSLACAIFLGFDFLHLSLWLAWIPPVLLFLSGSFDVFDGAVARKTNSASQFGAFLDSNLDRLADAIIFLGFIYGGYIDYLTGFICFFLSLMISYIRSRAENEGVEMQGVGFLERAERMLLLFFGMIIEAWVYFFTNAENSLFFFIFIWTFILLLTITVFQRLLFAFKELKKMENP</sequence>
<dbReference type="EMBL" id="BARU01004298">
    <property type="protein sequence ID" value="GAH19489.1"/>
    <property type="molecule type" value="Genomic_DNA"/>
</dbReference>
<dbReference type="GO" id="GO:0016020">
    <property type="term" value="C:membrane"/>
    <property type="evidence" value="ECO:0007669"/>
    <property type="project" value="InterPro"/>
</dbReference>
<dbReference type="Gene3D" id="1.20.120.1760">
    <property type="match status" value="1"/>
</dbReference>
<dbReference type="GO" id="GO:0008654">
    <property type="term" value="P:phospholipid biosynthetic process"/>
    <property type="evidence" value="ECO:0007669"/>
    <property type="project" value="InterPro"/>
</dbReference>
<evidence type="ECO:0000256" key="2">
    <source>
        <dbReference type="SAM" id="Phobius"/>
    </source>
</evidence>
<feature type="transmembrane region" description="Helical" evidence="2">
    <location>
        <begin position="155"/>
        <end position="172"/>
    </location>
</feature>
<evidence type="ECO:0000313" key="3">
    <source>
        <dbReference type="EMBL" id="GAH19489.1"/>
    </source>
</evidence>
<comment type="caution">
    <text evidence="3">The sequence shown here is derived from an EMBL/GenBank/DDBJ whole genome shotgun (WGS) entry which is preliminary data.</text>
</comment>
<evidence type="ECO:0008006" key="4">
    <source>
        <dbReference type="Google" id="ProtNLM"/>
    </source>
</evidence>
<dbReference type="Pfam" id="PF01066">
    <property type="entry name" value="CDP-OH_P_transf"/>
    <property type="match status" value="1"/>
</dbReference>